<dbReference type="InterPro" id="IPR000623">
    <property type="entry name" value="Shikimate_kinase/TSH1"/>
</dbReference>
<dbReference type="HAMAP" id="MF_00109">
    <property type="entry name" value="Shikimate_kinase"/>
    <property type="match status" value="1"/>
</dbReference>
<feature type="binding site" evidence="7">
    <location>
        <begin position="11"/>
        <end position="16"/>
    </location>
    <ligand>
        <name>ATP</name>
        <dbReference type="ChEBI" id="CHEBI:30616"/>
    </ligand>
</feature>
<keyword evidence="6 7" id="KW-0057">Aromatic amino acid biosynthesis</keyword>
<keyword evidence="5 7" id="KW-0067">ATP-binding</keyword>
<dbReference type="Gene3D" id="3.40.50.300">
    <property type="entry name" value="P-loop containing nucleotide triphosphate hydrolases"/>
    <property type="match status" value="1"/>
</dbReference>
<dbReference type="CDD" id="cd00464">
    <property type="entry name" value="SK"/>
    <property type="match status" value="1"/>
</dbReference>
<keyword evidence="3 7" id="KW-0547">Nucleotide-binding</keyword>
<comment type="function">
    <text evidence="7">Catalyzes the specific phosphorylation of the 3-hydroxyl group of shikimic acid using ATP as a cosubstrate.</text>
</comment>
<dbReference type="GO" id="GO:0004765">
    <property type="term" value="F:shikimate kinase activity"/>
    <property type="evidence" value="ECO:0007669"/>
    <property type="project" value="UniProtKB-UniRule"/>
</dbReference>
<feature type="binding site" evidence="7">
    <location>
        <position position="134"/>
    </location>
    <ligand>
        <name>substrate</name>
    </ligand>
</feature>
<dbReference type="EC" id="2.7.1.71" evidence="7"/>
<evidence type="ECO:0000256" key="7">
    <source>
        <dbReference type="HAMAP-Rule" id="MF_00109"/>
    </source>
</evidence>
<comment type="catalytic activity">
    <reaction evidence="7">
        <text>shikimate + ATP = 3-phosphoshikimate + ADP + H(+)</text>
        <dbReference type="Rhea" id="RHEA:13121"/>
        <dbReference type="ChEBI" id="CHEBI:15378"/>
        <dbReference type="ChEBI" id="CHEBI:30616"/>
        <dbReference type="ChEBI" id="CHEBI:36208"/>
        <dbReference type="ChEBI" id="CHEBI:145989"/>
        <dbReference type="ChEBI" id="CHEBI:456216"/>
        <dbReference type="EC" id="2.7.1.71"/>
    </reaction>
</comment>
<dbReference type="RefSeq" id="WP_131167795.1">
    <property type="nucleotide sequence ID" value="NZ_CANLBI010000003.1"/>
</dbReference>
<dbReference type="InterPro" id="IPR027417">
    <property type="entry name" value="P-loop_NTPase"/>
</dbReference>
<evidence type="ECO:0000313" key="9">
    <source>
        <dbReference type="Proteomes" id="UP000292373"/>
    </source>
</evidence>
<dbReference type="GO" id="GO:0008652">
    <property type="term" value="P:amino acid biosynthetic process"/>
    <property type="evidence" value="ECO:0007669"/>
    <property type="project" value="UniProtKB-KW"/>
</dbReference>
<feature type="binding site" evidence="7">
    <location>
        <position position="115"/>
    </location>
    <ligand>
        <name>ATP</name>
        <dbReference type="ChEBI" id="CHEBI:30616"/>
    </ligand>
</feature>
<name>A0A4V2JSK1_9ACTN</name>
<accession>A0A4V2JSK1</accession>
<dbReference type="InterPro" id="IPR031322">
    <property type="entry name" value="Shikimate/glucono_kinase"/>
</dbReference>
<comment type="subunit">
    <text evidence="7">Monomer.</text>
</comment>
<dbReference type="GO" id="GO:0000287">
    <property type="term" value="F:magnesium ion binding"/>
    <property type="evidence" value="ECO:0007669"/>
    <property type="project" value="UniProtKB-UniRule"/>
</dbReference>
<evidence type="ECO:0000256" key="6">
    <source>
        <dbReference type="ARBA" id="ARBA00023141"/>
    </source>
</evidence>
<dbReference type="OrthoDB" id="9800332at2"/>
<gene>
    <name evidence="7" type="primary">aroK</name>
    <name evidence="8" type="ORF">ET989_06845</name>
</gene>
<keyword evidence="7" id="KW-0963">Cytoplasm</keyword>
<dbReference type="GO" id="GO:0009423">
    <property type="term" value="P:chorismate biosynthetic process"/>
    <property type="evidence" value="ECO:0007669"/>
    <property type="project" value="UniProtKB-UniRule"/>
</dbReference>
<dbReference type="GO" id="GO:0005524">
    <property type="term" value="F:ATP binding"/>
    <property type="evidence" value="ECO:0007669"/>
    <property type="project" value="UniProtKB-UniRule"/>
</dbReference>
<feature type="binding site" evidence="7">
    <location>
        <position position="33"/>
    </location>
    <ligand>
        <name>substrate</name>
    </ligand>
</feature>
<sequence>MTTIALIGAPGSGKSTVGALLAERLRLPFFDVDTEIERMHGKLVREIFADDGEEAFRAIERDATLSLLVGDGVVSLGGGAPLTPAIAEALADVRTVWLKVDAHDAFKRIGLDDSRPLLAGGGIRGTLIKMLRARTPVYAAVGRHHVDTSGRQPGEVVDEIITLLQEPAA</sequence>
<feature type="binding site" evidence="7">
    <location>
        <position position="78"/>
    </location>
    <ligand>
        <name>substrate</name>
    </ligand>
</feature>
<comment type="caution">
    <text evidence="8">The sequence shown here is derived from an EMBL/GenBank/DDBJ whole genome shotgun (WGS) entry which is preliminary data.</text>
</comment>
<dbReference type="SUPFAM" id="SSF52540">
    <property type="entry name" value="P-loop containing nucleoside triphosphate hydrolases"/>
    <property type="match status" value="1"/>
</dbReference>
<comment type="cofactor">
    <cofactor evidence="7">
        <name>Mg(2+)</name>
        <dbReference type="ChEBI" id="CHEBI:18420"/>
    </cofactor>
    <text evidence="7">Binds 1 Mg(2+) ion per subunit.</text>
</comment>
<reference evidence="8 9" key="1">
    <citation type="submission" date="2019-01" db="EMBL/GenBank/DDBJ databases">
        <title>Lactibacter flavus gen. nov., sp. nov., a novel bacterium of the family Propionibacteriaceae isolated from raw milk and dairy products.</title>
        <authorList>
            <person name="Huptas C."/>
            <person name="Wenning M."/>
            <person name="Breitenwieser F."/>
            <person name="Doll E."/>
            <person name="Von Neubeck M."/>
            <person name="Busse H.-J."/>
            <person name="Scherer S."/>
        </authorList>
    </citation>
    <scope>NUCLEOTIDE SEQUENCE [LARGE SCALE GENOMIC DNA]</scope>
    <source>
        <strain evidence="8 9">KCTC 33808</strain>
    </source>
</reference>
<dbReference type="Proteomes" id="UP000292373">
    <property type="component" value="Unassembled WGS sequence"/>
</dbReference>
<protein>
    <recommendedName>
        <fullName evidence="7">Shikimate kinase</fullName>
        <shortName evidence="7">SK</shortName>
        <ecNumber evidence="7">2.7.1.71</ecNumber>
    </recommendedName>
</protein>
<evidence type="ECO:0000256" key="3">
    <source>
        <dbReference type="ARBA" id="ARBA00022741"/>
    </source>
</evidence>
<dbReference type="GO" id="GO:0009073">
    <property type="term" value="P:aromatic amino acid family biosynthetic process"/>
    <property type="evidence" value="ECO:0007669"/>
    <property type="project" value="UniProtKB-KW"/>
</dbReference>
<dbReference type="PANTHER" id="PTHR21087:SF16">
    <property type="entry name" value="SHIKIMATE KINASE 1, CHLOROPLASTIC"/>
    <property type="match status" value="1"/>
</dbReference>
<proteinExistence type="inferred from homology"/>
<dbReference type="PANTHER" id="PTHR21087">
    <property type="entry name" value="SHIKIMATE KINASE"/>
    <property type="match status" value="1"/>
</dbReference>
<keyword evidence="1 7" id="KW-0028">Amino-acid biosynthesis</keyword>
<feature type="binding site" evidence="7">
    <location>
        <position position="15"/>
    </location>
    <ligand>
        <name>Mg(2+)</name>
        <dbReference type="ChEBI" id="CHEBI:18420"/>
    </ligand>
</feature>
<keyword evidence="2 7" id="KW-0808">Transferase</keyword>
<dbReference type="Pfam" id="PF01202">
    <property type="entry name" value="SKI"/>
    <property type="match status" value="1"/>
</dbReference>
<organism evidence="8 9">
    <name type="scientific">Propioniciclava sinopodophylli</name>
    <dbReference type="NCBI Taxonomy" id="1837344"/>
    <lineage>
        <taxon>Bacteria</taxon>
        <taxon>Bacillati</taxon>
        <taxon>Actinomycetota</taxon>
        <taxon>Actinomycetes</taxon>
        <taxon>Propionibacteriales</taxon>
        <taxon>Propionibacteriaceae</taxon>
        <taxon>Propioniciclava</taxon>
    </lineage>
</organism>
<feature type="binding site" evidence="7">
    <location>
        <position position="151"/>
    </location>
    <ligand>
        <name>ATP</name>
        <dbReference type="ChEBI" id="CHEBI:30616"/>
    </ligand>
</feature>
<keyword evidence="7" id="KW-0460">Magnesium</keyword>
<dbReference type="UniPathway" id="UPA00053">
    <property type="reaction ID" value="UER00088"/>
</dbReference>
<evidence type="ECO:0000256" key="1">
    <source>
        <dbReference type="ARBA" id="ARBA00022605"/>
    </source>
</evidence>
<dbReference type="EMBL" id="SDMQ01000005">
    <property type="protein sequence ID" value="TBT85454.1"/>
    <property type="molecule type" value="Genomic_DNA"/>
</dbReference>
<keyword evidence="7" id="KW-0479">Metal-binding</keyword>
<evidence type="ECO:0000256" key="4">
    <source>
        <dbReference type="ARBA" id="ARBA00022777"/>
    </source>
</evidence>
<evidence type="ECO:0000313" key="8">
    <source>
        <dbReference type="EMBL" id="TBT85454.1"/>
    </source>
</evidence>
<keyword evidence="4 7" id="KW-0418">Kinase</keyword>
<keyword evidence="9" id="KW-1185">Reference proteome</keyword>
<comment type="subcellular location">
    <subcellularLocation>
        <location evidence="7">Cytoplasm</location>
    </subcellularLocation>
</comment>
<feature type="binding site" evidence="7">
    <location>
        <position position="57"/>
    </location>
    <ligand>
        <name>substrate</name>
    </ligand>
</feature>
<dbReference type="AlphaFoldDB" id="A0A4V2JSK1"/>
<comment type="pathway">
    <text evidence="7">Metabolic intermediate biosynthesis; chorismate biosynthesis; chorismate from D-erythrose 4-phosphate and phosphoenolpyruvate: step 5/7.</text>
</comment>
<dbReference type="GO" id="GO:0005829">
    <property type="term" value="C:cytosol"/>
    <property type="evidence" value="ECO:0007669"/>
    <property type="project" value="TreeGrafter"/>
</dbReference>
<comment type="similarity">
    <text evidence="7">Belongs to the shikimate kinase family.</text>
</comment>
<evidence type="ECO:0000256" key="5">
    <source>
        <dbReference type="ARBA" id="ARBA00022840"/>
    </source>
</evidence>
<dbReference type="PRINTS" id="PR01100">
    <property type="entry name" value="SHIKIMTKNASE"/>
</dbReference>
<evidence type="ECO:0000256" key="2">
    <source>
        <dbReference type="ARBA" id="ARBA00022679"/>
    </source>
</evidence>